<protein>
    <recommendedName>
        <fullName evidence="4">Transposase zinc-ribbon domain-containing protein</fullName>
    </recommendedName>
</protein>
<evidence type="ECO:0000256" key="1">
    <source>
        <dbReference type="SAM" id="Phobius"/>
    </source>
</evidence>
<organism evidence="2 3">
    <name type="scientific">Symplocastrum torsivum CPER-KK1</name>
    <dbReference type="NCBI Taxonomy" id="450513"/>
    <lineage>
        <taxon>Bacteria</taxon>
        <taxon>Bacillati</taxon>
        <taxon>Cyanobacteriota</taxon>
        <taxon>Cyanophyceae</taxon>
        <taxon>Oscillatoriophycideae</taxon>
        <taxon>Oscillatoriales</taxon>
        <taxon>Microcoleaceae</taxon>
        <taxon>Symplocastrum</taxon>
    </lineage>
</organism>
<accession>A0A951PHQ8</accession>
<keyword evidence="1" id="KW-0472">Membrane</keyword>
<name>A0A951PHQ8_9CYAN</name>
<comment type="caution">
    <text evidence="2">The sequence shown here is derived from an EMBL/GenBank/DDBJ whole genome shotgun (WGS) entry which is preliminary data.</text>
</comment>
<evidence type="ECO:0000313" key="2">
    <source>
        <dbReference type="EMBL" id="MBW4543287.1"/>
    </source>
</evidence>
<dbReference type="Proteomes" id="UP000753908">
    <property type="component" value="Unassembled WGS sequence"/>
</dbReference>
<dbReference type="EMBL" id="JAHHIF010000003">
    <property type="protein sequence ID" value="MBW4543287.1"/>
    <property type="molecule type" value="Genomic_DNA"/>
</dbReference>
<dbReference type="AlphaFoldDB" id="A0A951PHQ8"/>
<reference evidence="2" key="1">
    <citation type="submission" date="2021-05" db="EMBL/GenBank/DDBJ databases">
        <authorList>
            <person name="Pietrasiak N."/>
            <person name="Ward R."/>
            <person name="Stajich J.E."/>
            <person name="Kurbessoian T."/>
        </authorList>
    </citation>
    <scope>NUCLEOTIDE SEQUENCE</scope>
    <source>
        <strain evidence="2">CPER-KK1</strain>
    </source>
</reference>
<gene>
    <name evidence="2" type="ORF">KME25_02390</name>
</gene>
<reference evidence="2" key="2">
    <citation type="journal article" date="2022" name="Microbiol. Resour. Announc.">
        <title>Metagenome Sequencing to Explore Phylogenomics of Terrestrial Cyanobacteria.</title>
        <authorList>
            <person name="Ward R.D."/>
            <person name="Stajich J.E."/>
            <person name="Johansen J.R."/>
            <person name="Huntemann M."/>
            <person name="Clum A."/>
            <person name="Foster B."/>
            <person name="Foster B."/>
            <person name="Roux S."/>
            <person name="Palaniappan K."/>
            <person name="Varghese N."/>
            <person name="Mukherjee S."/>
            <person name="Reddy T.B.K."/>
            <person name="Daum C."/>
            <person name="Copeland A."/>
            <person name="Chen I.A."/>
            <person name="Ivanova N.N."/>
            <person name="Kyrpides N.C."/>
            <person name="Shapiro N."/>
            <person name="Eloe-Fadrosh E.A."/>
            <person name="Pietrasiak N."/>
        </authorList>
    </citation>
    <scope>NUCLEOTIDE SEQUENCE</scope>
    <source>
        <strain evidence="2">CPER-KK1</strain>
    </source>
</reference>
<proteinExistence type="predicted"/>
<sequence length="68" mass="7731">MNQEFLEIRNTLPECPRCGKSSLAQLSRNKYQCLWCGFNRDLSEPEWTGVILIGGLIGFFALVFFSQG</sequence>
<keyword evidence="1" id="KW-0812">Transmembrane</keyword>
<evidence type="ECO:0000313" key="3">
    <source>
        <dbReference type="Proteomes" id="UP000753908"/>
    </source>
</evidence>
<feature type="transmembrane region" description="Helical" evidence="1">
    <location>
        <begin position="47"/>
        <end position="65"/>
    </location>
</feature>
<evidence type="ECO:0008006" key="4">
    <source>
        <dbReference type="Google" id="ProtNLM"/>
    </source>
</evidence>
<keyword evidence="1" id="KW-1133">Transmembrane helix</keyword>